<protein>
    <submittedName>
        <fullName evidence="2">Uncharacterized protein</fullName>
    </submittedName>
</protein>
<dbReference type="EMBL" id="OZ020105">
    <property type="protein sequence ID" value="CAK9256579.1"/>
    <property type="molecule type" value="Genomic_DNA"/>
</dbReference>
<reference evidence="2" key="1">
    <citation type="submission" date="2024-02" db="EMBL/GenBank/DDBJ databases">
        <authorList>
            <consortium name="ELIXIR-Norway"/>
            <consortium name="Elixir Norway"/>
        </authorList>
    </citation>
    <scope>NUCLEOTIDE SEQUENCE</scope>
</reference>
<feature type="region of interest" description="Disordered" evidence="1">
    <location>
        <begin position="35"/>
        <end position="69"/>
    </location>
</feature>
<name>A0ABP0VQ16_9BRYO</name>
<gene>
    <name evidence="2" type="ORF">CSSPJE1EN1_LOCUS2057</name>
</gene>
<organism evidence="2 3">
    <name type="scientific">Sphagnum jensenii</name>
    <dbReference type="NCBI Taxonomy" id="128206"/>
    <lineage>
        <taxon>Eukaryota</taxon>
        <taxon>Viridiplantae</taxon>
        <taxon>Streptophyta</taxon>
        <taxon>Embryophyta</taxon>
        <taxon>Bryophyta</taxon>
        <taxon>Sphagnophytina</taxon>
        <taxon>Sphagnopsida</taxon>
        <taxon>Sphagnales</taxon>
        <taxon>Sphagnaceae</taxon>
        <taxon>Sphagnum</taxon>
    </lineage>
</organism>
<evidence type="ECO:0000313" key="2">
    <source>
        <dbReference type="EMBL" id="CAK9256579.1"/>
    </source>
</evidence>
<sequence>MNHAADDPPPPFTSHKAALLTTKIAAKSRLLPLPAQASSGGGYPAADEGAGRAKGRGLEHEEELRTTTKDEDFLASSLKWQESLFLSPLPTCTSSCCYK</sequence>
<evidence type="ECO:0000313" key="3">
    <source>
        <dbReference type="Proteomes" id="UP001497444"/>
    </source>
</evidence>
<accession>A0ABP0VQ16</accession>
<proteinExistence type="predicted"/>
<feature type="compositionally biased region" description="Basic and acidic residues" evidence="1">
    <location>
        <begin position="56"/>
        <end position="69"/>
    </location>
</feature>
<evidence type="ECO:0000256" key="1">
    <source>
        <dbReference type="SAM" id="MobiDB-lite"/>
    </source>
</evidence>
<dbReference type="Proteomes" id="UP001497444">
    <property type="component" value="Chromosome 10"/>
</dbReference>
<keyword evidence="3" id="KW-1185">Reference proteome</keyword>